<dbReference type="EMBL" id="CM029054">
    <property type="protein sequence ID" value="KAG2536029.1"/>
    <property type="molecule type" value="Genomic_DNA"/>
</dbReference>
<accession>A0A8T0ML62</accession>
<evidence type="ECO:0000313" key="2">
    <source>
        <dbReference type="EMBL" id="KAG2536029.1"/>
    </source>
</evidence>
<dbReference type="AlphaFoldDB" id="A0A8T0ML62"/>
<comment type="caution">
    <text evidence="2">The sequence shown here is derived from an EMBL/GenBank/DDBJ whole genome shotgun (WGS) entry which is preliminary data.</text>
</comment>
<feature type="compositionally biased region" description="Polar residues" evidence="1">
    <location>
        <begin position="59"/>
        <end position="77"/>
    </location>
</feature>
<organism evidence="2 3">
    <name type="scientific">Panicum virgatum</name>
    <name type="common">Blackwell switchgrass</name>
    <dbReference type="NCBI Taxonomy" id="38727"/>
    <lineage>
        <taxon>Eukaryota</taxon>
        <taxon>Viridiplantae</taxon>
        <taxon>Streptophyta</taxon>
        <taxon>Embryophyta</taxon>
        <taxon>Tracheophyta</taxon>
        <taxon>Spermatophyta</taxon>
        <taxon>Magnoliopsida</taxon>
        <taxon>Liliopsida</taxon>
        <taxon>Poales</taxon>
        <taxon>Poaceae</taxon>
        <taxon>PACMAD clade</taxon>
        <taxon>Panicoideae</taxon>
        <taxon>Panicodae</taxon>
        <taxon>Paniceae</taxon>
        <taxon>Panicinae</taxon>
        <taxon>Panicum</taxon>
        <taxon>Panicum sect. Hiantes</taxon>
    </lineage>
</organism>
<sequence>MDGARDYINVLYQGVHIWGSVLGKISFGSDWFCAHQFEHSPPCKISIPLFFASAAPKNDISNPSNRQGPLQDSTRSQPRIKYFAEVPQLHVR</sequence>
<gene>
    <name evidence="2" type="ORF">PVAP13_9NG153373</name>
</gene>
<evidence type="ECO:0000256" key="1">
    <source>
        <dbReference type="SAM" id="MobiDB-lite"/>
    </source>
</evidence>
<dbReference type="Proteomes" id="UP000823388">
    <property type="component" value="Chromosome 9N"/>
</dbReference>
<feature type="region of interest" description="Disordered" evidence="1">
    <location>
        <begin position="58"/>
        <end position="77"/>
    </location>
</feature>
<name>A0A8T0ML62_PANVG</name>
<evidence type="ECO:0000313" key="3">
    <source>
        <dbReference type="Proteomes" id="UP000823388"/>
    </source>
</evidence>
<keyword evidence="3" id="KW-1185">Reference proteome</keyword>
<reference evidence="2" key="1">
    <citation type="submission" date="2020-05" db="EMBL/GenBank/DDBJ databases">
        <title>WGS assembly of Panicum virgatum.</title>
        <authorList>
            <person name="Lovell J.T."/>
            <person name="Jenkins J."/>
            <person name="Shu S."/>
            <person name="Juenger T.E."/>
            <person name="Schmutz J."/>
        </authorList>
    </citation>
    <scope>NUCLEOTIDE SEQUENCE</scope>
    <source>
        <strain evidence="2">AP13</strain>
    </source>
</reference>
<proteinExistence type="predicted"/>
<protein>
    <submittedName>
        <fullName evidence="2">Uncharacterized protein</fullName>
    </submittedName>
</protein>